<dbReference type="CDD" id="cd00590">
    <property type="entry name" value="RRM_SF"/>
    <property type="match status" value="1"/>
</dbReference>
<reference evidence="5" key="1">
    <citation type="submission" date="2023-07" db="EMBL/GenBank/DDBJ databases">
        <authorList>
            <consortium name="AG Swart"/>
            <person name="Singh M."/>
            <person name="Singh A."/>
            <person name="Seah K."/>
            <person name="Emmerich C."/>
        </authorList>
    </citation>
    <scope>NUCLEOTIDE SEQUENCE</scope>
    <source>
        <strain evidence="5">DP1</strain>
    </source>
</reference>
<dbReference type="PROSITE" id="PS50102">
    <property type="entry name" value="RRM"/>
    <property type="match status" value="1"/>
</dbReference>
<keyword evidence="1" id="KW-0694">RNA-binding</keyword>
<feature type="coiled-coil region" evidence="2">
    <location>
        <begin position="658"/>
        <end position="685"/>
    </location>
</feature>
<evidence type="ECO:0000256" key="3">
    <source>
        <dbReference type="SAM" id="MobiDB-lite"/>
    </source>
</evidence>
<dbReference type="Pfam" id="PF00076">
    <property type="entry name" value="RRM_1"/>
    <property type="match status" value="1"/>
</dbReference>
<name>A0AAD1XY08_EUPCR</name>
<accession>A0AAD1XY08</accession>
<dbReference type="Gene3D" id="3.30.70.330">
    <property type="match status" value="1"/>
</dbReference>
<dbReference type="EMBL" id="CAMPGE010022973">
    <property type="protein sequence ID" value="CAI2380958.1"/>
    <property type="molecule type" value="Genomic_DNA"/>
</dbReference>
<dbReference type="InterPro" id="IPR000504">
    <property type="entry name" value="RRM_dom"/>
</dbReference>
<dbReference type="InterPro" id="IPR012677">
    <property type="entry name" value="Nucleotide-bd_a/b_plait_sf"/>
</dbReference>
<dbReference type="GO" id="GO:0003723">
    <property type="term" value="F:RNA binding"/>
    <property type="evidence" value="ECO:0007669"/>
    <property type="project" value="UniProtKB-UniRule"/>
</dbReference>
<proteinExistence type="predicted"/>
<feature type="domain" description="RRM" evidence="4">
    <location>
        <begin position="132"/>
        <end position="204"/>
    </location>
</feature>
<dbReference type="InterPro" id="IPR035979">
    <property type="entry name" value="RBD_domain_sf"/>
</dbReference>
<keyword evidence="2" id="KW-0175">Coiled coil</keyword>
<evidence type="ECO:0000256" key="1">
    <source>
        <dbReference type="PROSITE-ProRule" id="PRU00176"/>
    </source>
</evidence>
<protein>
    <recommendedName>
        <fullName evidence="4">RRM domain-containing protein</fullName>
    </recommendedName>
</protein>
<keyword evidence="6" id="KW-1185">Reference proteome</keyword>
<evidence type="ECO:0000256" key="2">
    <source>
        <dbReference type="SAM" id="Coils"/>
    </source>
</evidence>
<evidence type="ECO:0000259" key="4">
    <source>
        <dbReference type="PROSITE" id="PS50102"/>
    </source>
</evidence>
<feature type="coiled-coil region" evidence="2">
    <location>
        <begin position="1804"/>
        <end position="1831"/>
    </location>
</feature>
<evidence type="ECO:0000313" key="6">
    <source>
        <dbReference type="Proteomes" id="UP001295684"/>
    </source>
</evidence>
<dbReference type="SMART" id="SM00360">
    <property type="entry name" value="RRM"/>
    <property type="match status" value="1"/>
</dbReference>
<dbReference type="SUPFAM" id="SSF54928">
    <property type="entry name" value="RNA-binding domain, RBD"/>
    <property type="match status" value="1"/>
</dbReference>
<organism evidence="5 6">
    <name type="scientific">Euplotes crassus</name>
    <dbReference type="NCBI Taxonomy" id="5936"/>
    <lineage>
        <taxon>Eukaryota</taxon>
        <taxon>Sar</taxon>
        <taxon>Alveolata</taxon>
        <taxon>Ciliophora</taxon>
        <taxon>Intramacronucleata</taxon>
        <taxon>Spirotrichea</taxon>
        <taxon>Hypotrichia</taxon>
        <taxon>Euplotida</taxon>
        <taxon>Euplotidae</taxon>
        <taxon>Moneuplotes</taxon>
    </lineage>
</organism>
<evidence type="ECO:0000313" key="5">
    <source>
        <dbReference type="EMBL" id="CAI2380958.1"/>
    </source>
</evidence>
<comment type="caution">
    <text evidence="5">The sequence shown here is derived from an EMBL/GenBank/DDBJ whole genome shotgun (WGS) entry which is preliminary data.</text>
</comment>
<sequence>MNVSKCMRLASQLKSVNRKPVRMFSSEINNYFKRVLKHETPPKETPFSVERDIEINLQHAELMRQRLEEISKRNEYREILGMKDYQLKDYKFQGALNDTPDYQGIITGKIPQDKIEANRYELEIVNNLNPRHEIVVFNLPYDATKEEILPIFDKHGVVNSVELNQKACYAIVTFRKQDSLEKCMKAPNEIWIRDKLLRLRSIEHAEEESLKNRTVAISKLPRWATEADISKHLTAFGNVMYIDMPKTDARIEQIRRNAPNIENEQNIQRTYEEGLKVADELFTRLKYIDDPLLNFEVNMEDFKPMTENPSEKTTLAEKVLNFDKDLYNDQVNNTMSQAPPSDLSIINNEKRMKILTLCTMVYNENQLVNSTINDLKIERDNIVSRLNNVMEYPEIPGNKNNESFITAEQIQTLKSYLSYVDKNHDSLPPEIISEVRENKAFQVIRDYHIERSGELPSDNKVLKEALEARISKSHGNLQKELADGYQWLLQSLERREEVLKHRLDRLLADYGKKDRILVTDKDFNNEMEDIKFRKYGEGPDKLKIEDIISISEQMRNISEWKKPKTLAELEKRTEYEGIFRDGTPNFSEYDINFSEVTPRTVNLLMRREVLENAQFDPNTFHSIVPNNYDPQVMRQIMRKVNKMRKELDTPFDEMYHKEKALIDNIVKTEKELLEAQEAAETALQESNRSIEHLFDNNVVGIFEQEDDLRVLLKKQRDYDDSADSLFSERRALSKNYQDLVMEMIGDKQIDKYLDQQGNIQNMGYCFATFTHTDEAKRAMMFADTLRIDTTTRSNKHLFNTFGASQMHMKNDLGHEDFNIDYLKQRTLSDAKIIDKKETLRKAKLKLKQYEANFEQEMPKAARLQRMKKAAKDAIEGNLLFDRESLPRSRLEEEQLEQKIRDMEKRTGADFAPLFDNEQKEKERVERHRKALETYKSYSFLKAGLKKTELEKKLTKDTRDDVSQYKFPSPDQVASTYINKDYRYSMLKEGEDNLAPGRKYKFTPTEYLEKYFGKDYLSGQSVEITDRPMYSFNDEMKRTYNYASVSDEPITNFERMQELTDKYTKQRYFQTKDEMAPHLRDEMTLFGKDLQVSRLEIPDQEIIPDNPYLEEDWETRKQKMEHEINKKKPLFKYSDSGVLKHQDFLRKENADFSLKQLEKHERALEREIEQIKLKSQGSDKKETEEGTGEKWKPSLEDKIKTQDIREKVYSEFIDRKKIEAFKEGDLSKYNTTELEFLKKYKKVALDPNIDNTDGAPYRDQANENSFSEDIVLAREDHKGKMKNLIFKAKLEKRMKQESEIRIDSHSIKENDKIYKEPREDMQKVHDQYKSTIREDNEEFFYRHEYAKRHPELKEAINQEESINTKIFKRVNTDELAFEKGLKAQKDSWAISDRKLGSYFSENLKKGDIVKGLLQRKDQLKKEQLNKDLSEIAIGNDQDSQDLYKSYMSYKGPQRKLNKEEEIAERERDFLKAVERNYQKTSPTAQKNFQDYEDYKRRIQTEIDEYEGVDNDVTQIDNDLSTRDWYSKVWTGKITNKEFGDYMYDSKKVKDKLGHDKTIYSQKTNPGYGKNDFVSFEDKERIFKELIEVKRRKSVLQGLCTEAESHKYIEQISESYDKIFRKISEPQIRENMDEYVEIVKAATAGEQVREYYFDPNQGVSIEEHLESVKKVYPDAKIESYCDDDGFTVVKRTSQNKYKYDLNHLLNYAPNEVERKYHQGVKTMIDQNKITIKNEEDLVRFMENPRYKESELYQELMNIQEKYGDIIDDIDTFKSEIREQIELKKLRYKYFKKLTPEDFVKPQIPEEVTMEKLKESYEQRILNYEAELDMSDKNKDYLESLKGNKQAYDEAFIDPQIRILSKGQYKKLREEVKETKQAKSRLLKQGFPSLENYVYL</sequence>
<feature type="region of interest" description="Disordered" evidence="3">
    <location>
        <begin position="1168"/>
        <end position="1191"/>
    </location>
</feature>
<gene>
    <name evidence="5" type="ORF">ECRASSUSDP1_LOCUS22401</name>
</gene>
<dbReference type="Proteomes" id="UP001295684">
    <property type="component" value="Unassembled WGS sequence"/>
</dbReference>